<organism evidence="1 2">
    <name type="scientific">Panagrolaimus sp. ES5</name>
    <dbReference type="NCBI Taxonomy" id="591445"/>
    <lineage>
        <taxon>Eukaryota</taxon>
        <taxon>Metazoa</taxon>
        <taxon>Ecdysozoa</taxon>
        <taxon>Nematoda</taxon>
        <taxon>Chromadorea</taxon>
        <taxon>Rhabditida</taxon>
        <taxon>Tylenchina</taxon>
        <taxon>Panagrolaimomorpha</taxon>
        <taxon>Panagrolaimoidea</taxon>
        <taxon>Panagrolaimidae</taxon>
        <taxon>Panagrolaimus</taxon>
    </lineage>
</organism>
<evidence type="ECO:0000313" key="2">
    <source>
        <dbReference type="WBParaSite" id="ES5_v2.g6437.t1"/>
    </source>
</evidence>
<protein>
    <submittedName>
        <fullName evidence="2">Uncharacterized protein</fullName>
    </submittedName>
</protein>
<evidence type="ECO:0000313" key="1">
    <source>
        <dbReference type="Proteomes" id="UP000887579"/>
    </source>
</evidence>
<dbReference type="Proteomes" id="UP000887579">
    <property type="component" value="Unplaced"/>
</dbReference>
<dbReference type="WBParaSite" id="ES5_v2.g6437.t1">
    <property type="protein sequence ID" value="ES5_v2.g6437.t1"/>
    <property type="gene ID" value="ES5_v2.g6437"/>
</dbReference>
<proteinExistence type="predicted"/>
<name>A0AC34GQ24_9BILA</name>
<accession>A0AC34GQ24</accession>
<sequence length="206" mass="22539">MIVLGTSVPTDRDTLVNFLTENEGIRCSLCPEVKGRQVPTSACAVETSFTLSGVEIGCHPIPELCLLELKTRHADFYFPDVPFNPEAESIFLATANSFDFEKNNIGGGILTTKIPITMPVIIQSTVDLHSTDTTTTTPMPTTTSNALPRKNVLPIRPLNNGFGRSSPEFINPIPSVIRNPLKIQKRVNSKPCVDTHRLCCFWALAG</sequence>
<reference evidence="2" key="1">
    <citation type="submission" date="2022-11" db="UniProtKB">
        <authorList>
            <consortium name="WormBaseParasite"/>
        </authorList>
    </citation>
    <scope>IDENTIFICATION</scope>
</reference>